<keyword evidence="3" id="KW-1185">Reference proteome</keyword>
<name>A0A812W025_9DINO</name>
<feature type="compositionally biased region" description="Basic and acidic residues" evidence="1">
    <location>
        <begin position="1559"/>
        <end position="1570"/>
    </location>
</feature>
<feature type="compositionally biased region" description="Basic and acidic residues" evidence="1">
    <location>
        <begin position="1649"/>
        <end position="1671"/>
    </location>
</feature>
<sequence>MLGRMETVSDGSLNADAFGDAIKKVQTFSPPSLHNRKECGRSALTDLPTSLKEELYLHHSASTFDGPDYVADSDFLTSQPLPLMALEVGDLGQQTLIAELREEFRVEHQRLQKSLETERAERVQSIAGIRQSTWGEGIVLLIPSFCRIAWATLGLATHALFADGTVDTLGASLVEGLTILGAEVESLISLVMHLKKKQAKTTLFASSSVRVAGSLLYYFTGIANYLSDFHHCPVALGAVAGSASSLKRRLQQTTTFASGGDGYGYDGYGYDGYAGAVTGSPGYSGYSGTVTGSPGYGGYGGDWVFCEELYCYTSVYNDAGEVDWDATNMIEPTCSAYDEGCKCNEQWEEECDSWGYKYCEQKSIGCYDPHDVSCMDYEVKCKDSFSSYCWDPSYGACPLYCDSTQLYCFSYGYDEKGMLNSSDYREYCAATETGCTCNVQWEHKCTDQWGYSWCQEKTQPCPITCGTDEQDCWMTPYGKDGYPDWNASYEQTCHPIDQSCPCDPVHEETCIDNWGTWCQSKVYGSCPIACGTDEMTCWVTPYDDSGNVLYDGAWNEVCAPVEDGCPCNQQWEKQCTSYGYTFCEAKTNSCPVDCGEVETCYHYVSGNQTCATDSGCICEANEISCTNPDTGKVECYPTDWYPSGCPVSCKMSDEMYCSNVSFDATGMMLWQDYCLDGGSNNWMCPIHCDTTTSKKCGTPGSFDEHCVAISEDCPLSCSADQQYCWVDEYDSDGMWLSSSETCVALDADCPCGANAVQCEDPFYGGYKYCTASFWGCPIYCDPITEKTCYPVSFTEDGLQDWNAPVKESCQNITQPCGCGENAKMCRWTDEWGYENEVCYPTSIACPVTCQEDEQHCYITDYGSNGYPGVYRETCIKADQVCPCGTHSQQCHDPHWDYHYCYPLVDYWSNSSMRCPVYCTDEEDYCYSPSYDANGGWLSTVETCVPKGTKCQCTGQNSFSCDFNEWGYTWTECLPIEGGYCPPTCADGEVSCPGVDDYRPDGSWLGWSSPSTKCAASLDSCPCGTEAKACPGSAMRCIFKDEECPVVCGDKQKKCWIVDFTQSEEYISDREICVGEDEKCPCGQNTQRCPGSDTCLLPTEASLVCPCEESEKQCNVVDYTSSGKQSNTSVQCINKGAKCPCGTNSLVCPDPNNAEDNICRPKYSGTLLNSCPKACTPEQEAAGNRTCIQTHLTETGAFRSESVSCVKPDNCIAGDNMQKCPSGSHIPAWKSCKDLYGAGGSNTSAVESGEKQKSKVIVVLDAVKEEVMEKLEDTRVLLNGELYLPKGLKTTITYKSQSTAVQGRRLTARRASTTGAVLTLEIENEGPTSVAPVDVAQELQKQVKSSSAGAMKALGDLGTVNTKVGVRVASEKATITTRADVANQQRKAALGISDPTTTTTTSRQASQGQVTTLAGNTGDTETTSMDDELSFAVSGRFYLLTVLLAESETSQWKSVLFLQWLDADVQLEEEEEALQSISPRSMDRRRMMHSFEQLGQQLTDGCRAQLALELKRANKDLQSSIAAMESSMRAELCSHLNVAVNMHMAGKVTNSEEANMPEESPSRRRSTEFRSQDMTSSASMPSLFDRSSLQEETPTSAHAEDRGGNTVSETGTGDDAGIMATETQEALCGSEDPTQTPDTANSTEADDEAVENKVEDSKKADETSGKEAEEVKATPSRSPSSCFRPEMSPQRGVPMQAAMSPRAFPLPGMNPDPARLPKPPKPGHQVPLTLALPPGRAIAVRTISPQRGCIRSGSQSQQTPGKGQAHPYLARGQQSTQQLRPASQVSSPYLTTTLADASKMPQQEQEAARLGAMRLAVAQSRPPPPAPASGRRQAPRSREMATLVA</sequence>
<feature type="compositionally biased region" description="Polar residues" evidence="1">
    <location>
        <begin position="1751"/>
        <end position="1760"/>
    </location>
</feature>
<comment type="caution">
    <text evidence="2">The sequence shown here is derived from an EMBL/GenBank/DDBJ whole genome shotgun (WGS) entry which is preliminary data.</text>
</comment>
<feature type="compositionally biased region" description="Polar residues" evidence="1">
    <location>
        <begin position="1631"/>
        <end position="1642"/>
    </location>
</feature>
<feature type="region of interest" description="Disordered" evidence="1">
    <location>
        <begin position="1546"/>
        <end position="1726"/>
    </location>
</feature>
<feature type="region of interest" description="Disordered" evidence="1">
    <location>
        <begin position="1747"/>
        <end position="1786"/>
    </location>
</feature>
<feature type="region of interest" description="Disordered" evidence="1">
    <location>
        <begin position="1385"/>
        <end position="1423"/>
    </location>
</feature>
<feature type="region of interest" description="Disordered" evidence="1">
    <location>
        <begin position="1816"/>
        <end position="1844"/>
    </location>
</feature>
<evidence type="ECO:0000313" key="3">
    <source>
        <dbReference type="Proteomes" id="UP000601435"/>
    </source>
</evidence>
<dbReference type="Proteomes" id="UP000601435">
    <property type="component" value="Unassembled WGS sequence"/>
</dbReference>
<feature type="compositionally biased region" description="Polar residues" evidence="1">
    <location>
        <begin position="1571"/>
        <end position="1595"/>
    </location>
</feature>
<feature type="compositionally biased region" description="Pro residues" evidence="1">
    <location>
        <begin position="1707"/>
        <end position="1721"/>
    </location>
</feature>
<protein>
    <submittedName>
        <fullName evidence="2">Uncharacterized protein</fullName>
    </submittedName>
</protein>
<accession>A0A812W025</accession>
<dbReference type="EMBL" id="CAJNJA010031042">
    <property type="protein sequence ID" value="CAE7652139.1"/>
    <property type="molecule type" value="Genomic_DNA"/>
</dbReference>
<evidence type="ECO:0000313" key="2">
    <source>
        <dbReference type="EMBL" id="CAE7652139.1"/>
    </source>
</evidence>
<feature type="compositionally biased region" description="Polar residues" evidence="1">
    <location>
        <begin position="1771"/>
        <end position="1786"/>
    </location>
</feature>
<organism evidence="2 3">
    <name type="scientific">Symbiodinium necroappetens</name>
    <dbReference type="NCBI Taxonomy" id="1628268"/>
    <lineage>
        <taxon>Eukaryota</taxon>
        <taxon>Sar</taxon>
        <taxon>Alveolata</taxon>
        <taxon>Dinophyceae</taxon>
        <taxon>Suessiales</taxon>
        <taxon>Symbiodiniaceae</taxon>
        <taxon>Symbiodinium</taxon>
    </lineage>
</organism>
<dbReference type="OrthoDB" id="407422at2759"/>
<evidence type="ECO:0000256" key="1">
    <source>
        <dbReference type="SAM" id="MobiDB-lite"/>
    </source>
</evidence>
<feature type="compositionally biased region" description="Polar residues" evidence="1">
    <location>
        <begin position="1401"/>
        <end position="1422"/>
    </location>
</feature>
<proteinExistence type="predicted"/>
<gene>
    <name evidence="2" type="ORF">SNEC2469_LOCUS18452</name>
</gene>
<reference evidence="2" key="1">
    <citation type="submission" date="2021-02" db="EMBL/GenBank/DDBJ databases">
        <authorList>
            <person name="Dougan E. K."/>
            <person name="Rhodes N."/>
            <person name="Thang M."/>
            <person name="Chan C."/>
        </authorList>
    </citation>
    <scope>NUCLEOTIDE SEQUENCE</scope>
</reference>